<feature type="domain" description="RNA polymerase sigma factor 70 region 4 type 2" evidence="6">
    <location>
        <begin position="122"/>
        <end position="174"/>
    </location>
</feature>
<evidence type="ECO:0000259" key="5">
    <source>
        <dbReference type="Pfam" id="PF04542"/>
    </source>
</evidence>
<dbReference type="PANTHER" id="PTHR43133:SF46">
    <property type="entry name" value="RNA POLYMERASE SIGMA-70 FACTOR ECF SUBFAMILY"/>
    <property type="match status" value="1"/>
</dbReference>
<evidence type="ECO:0000256" key="3">
    <source>
        <dbReference type="ARBA" id="ARBA00023082"/>
    </source>
</evidence>
<evidence type="ECO:0000313" key="8">
    <source>
        <dbReference type="Proteomes" id="UP001172083"/>
    </source>
</evidence>
<dbReference type="Gene3D" id="1.10.10.10">
    <property type="entry name" value="Winged helix-like DNA-binding domain superfamily/Winged helix DNA-binding domain"/>
    <property type="match status" value="1"/>
</dbReference>
<dbReference type="InterPro" id="IPR014284">
    <property type="entry name" value="RNA_pol_sigma-70_dom"/>
</dbReference>
<dbReference type="Gene3D" id="1.10.1740.10">
    <property type="match status" value="1"/>
</dbReference>
<dbReference type="NCBIfam" id="TIGR02937">
    <property type="entry name" value="sigma70-ECF"/>
    <property type="match status" value="1"/>
</dbReference>
<dbReference type="InterPro" id="IPR013325">
    <property type="entry name" value="RNA_pol_sigma_r2"/>
</dbReference>
<dbReference type="PANTHER" id="PTHR43133">
    <property type="entry name" value="RNA POLYMERASE ECF-TYPE SIGMA FACTO"/>
    <property type="match status" value="1"/>
</dbReference>
<reference evidence="7" key="1">
    <citation type="submission" date="2023-06" db="EMBL/GenBank/DDBJ databases">
        <title>Genomic of Agaribacillus aureum.</title>
        <authorList>
            <person name="Wang G."/>
        </authorList>
    </citation>
    <scope>NUCLEOTIDE SEQUENCE</scope>
    <source>
        <strain evidence="7">BMA12</strain>
    </source>
</reference>
<proteinExistence type="inferred from homology"/>
<dbReference type="SUPFAM" id="SSF88946">
    <property type="entry name" value="Sigma2 domain of RNA polymerase sigma factors"/>
    <property type="match status" value="1"/>
</dbReference>
<dbReference type="InterPro" id="IPR039425">
    <property type="entry name" value="RNA_pol_sigma-70-like"/>
</dbReference>
<dbReference type="InterPro" id="IPR013324">
    <property type="entry name" value="RNA_pol_sigma_r3/r4-like"/>
</dbReference>
<accession>A0ABT8LHL2</accession>
<keyword evidence="3" id="KW-0731">Sigma factor</keyword>
<comment type="similarity">
    <text evidence="1">Belongs to the sigma-70 factor family. ECF subfamily.</text>
</comment>
<evidence type="ECO:0000313" key="7">
    <source>
        <dbReference type="EMBL" id="MDN5217309.1"/>
    </source>
</evidence>
<keyword evidence="8" id="KW-1185">Reference proteome</keyword>
<evidence type="ECO:0000256" key="2">
    <source>
        <dbReference type="ARBA" id="ARBA00023015"/>
    </source>
</evidence>
<dbReference type="EMBL" id="JAUJEB010000015">
    <property type="protein sequence ID" value="MDN5217309.1"/>
    <property type="molecule type" value="Genomic_DNA"/>
</dbReference>
<evidence type="ECO:0000256" key="4">
    <source>
        <dbReference type="ARBA" id="ARBA00023163"/>
    </source>
</evidence>
<dbReference type="Pfam" id="PF08281">
    <property type="entry name" value="Sigma70_r4_2"/>
    <property type="match status" value="1"/>
</dbReference>
<protein>
    <submittedName>
        <fullName evidence="7">RNA polymerase sigma-70 factor</fullName>
    </submittedName>
</protein>
<dbReference type="RefSeq" id="WP_346762646.1">
    <property type="nucleotide sequence ID" value="NZ_JAUJEB010000015.1"/>
</dbReference>
<keyword evidence="4" id="KW-0804">Transcription</keyword>
<dbReference type="InterPro" id="IPR007627">
    <property type="entry name" value="RNA_pol_sigma70_r2"/>
</dbReference>
<dbReference type="Proteomes" id="UP001172083">
    <property type="component" value="Unassembled WGS sequence"/>
</dbReference>
<evidence type="ECO:0000259" key="6">
    <source>
        <dbReference type="Pfam" id="PF08281"/>
    </source>
</evidence>
<dbReference type="InterPro" id="IPR014327">
    <property type="entry name" value="RNA_pol_sigma70_bacteroid"/>
</dbReference>
<name>A0ABT8LHL2_9BACT</name>
<comment type="caution">
    <text evidence="7">The sequence shown here is derived from an EMBL/GenBank/DDBJ whole genome shotgun (WGS) entry which is preliminary data.</text>
</comment>
<organism evidence="7 8">
    <name type="scientific">Agaribacillus aureus</name>
    <dbReference type="NCBI Taxonomy" id="3051825"/>
    <lineage>
        <taxon>Bacteria</taxon>
        <taxon>Pseudomonadati</taxon>
        <taxon>Bacteroidota</taxon>
        <taxon>Cytophagia</taxon>
        <taxon>Cytophagales</taxon>
        <taxon>Splendidivirgaceae</taxon>
        <taxon>Agaribacillus</taxon>
    </lineage>
</organism>
<sequence>MILKKTYIQTGGALSIQTKEGFEKVYRLYVKKLCRIAYNQIQDECIVEGIVQNVFISLWERRASLSIKGPIENYLVRAVKLAALDHIRTQINHRKHLELSLANHCGKENCTEEKLNFNELTEQVNHLVDQLPCQCREVYRLSREKGKTISQIASTLLIAEKTVEAHLTKALKFLRLHLVEYQRV</sequence>
<dbReference type="InterPro" id="IPR013249">
    <property type="entry name" value="RNA_pol_sigma70_r4_t2"/>
</dbReference>
<evidence type="ECO:0000256" key="1">
    <source>
        <dbReference type="ARBA" id="ARBA00010641"/>
    </source>
</evidence>
<dbReference type="NCBIfam" id="TIGR02985">
    <property type="entry name" value="Sig70_bacteroi1"/>
    <property type="match status" value="1"/>
</dbReference>
<feature type="domain" description="RNA polymerase sigma-70 region 2" evidence="5">
    <location>
        <begin position="26"/>
        <end position="90"/>
    </location>
</feature>
<dbReference type="Pfam" id="PF04542">
    <property type="entry name" value="Sigma70_r2"/>
    <property type="match status" value="1"/>
</dbReference>
<keyword evidence="2" id="KW-0805">Transcription regulation</keyword>
<gene>
    <name evidence="7" type="ORF">QQ020_34870</name>
</gene>
<dbReference type="SUPFAM" id="SSF88659">
    <property type="entry name" value="Sigma3 and sigma4 domains of RNA polymerase sigma factors"/>
    <property type="match status" value="1"/>
</dbReference>
<dbReference type="InterPro" id="IPR036388">
    <property type="entry name" value="WH-like_DNA-bd_sf"/>
</dbReference>